<dbReference type="EMBL" id="JACSNR010000003">
    <property type="protein sequence ID" value="MBM6922821.1"/>
    <property type="molecule type" value="Genomic_DNA"/>
</dbReference>
<dbReference type="Pfam" id="PF13730">
    <property type="entry name" value="HTH_36"/>
    <property type="match status" value="1"/>
</dbReference>
<evidence type="ECO:0000313" key="2">
    <source>
        <dbReference type="EMBL" id="MBM6922821.1"/>
    </source>
</evidence>
<evidence type="ECO:0000313" key="3">
    <source>
        <dbReference type="Proteomes" id="UP000724149"/>
    </source>
</evidence>
<comment type="caution">
    <text evidence="2">The sequence shown here is derived from an EMBL/GenBank/DDBJ whole genome shotgun (WGS) entry which is preliminary data.</text>
</comment>
<dbReference type="Gene3D" id="1.10.10.10">
    <property type="entry name" value="Winged helix-like DNA-binding domain superfamily/Winged helix DNA-binding domain"/>
    <property type="match status" value="1"/>
</dbReference>
<accession>A0ABS2GL35</accession>
<feature type="compositionally biased region" description="Polar residues" evidence="1">
    <location>
        <begin position="134"/>
        <end position="145"/>
    </location>
</feature>
<keyword evidence="3" id="KW-1185">Reference proteome</keyword>
<feature type="region of interest" description="Disordered" evidence="1">
    <location>
        <begin position="107"/>
        <end position="145"/>
    </location>
</feature>
<proteinExistence type="predicted"/>
<dbReference type="Proteomes" id="UP000724149">
    <property type="component" value="Unassembled WGS sequence"/>
</dbReference>
<dbReference type="InterPro" id="IPR036388">
    <property type="entry name" value="WH-like_DNA-bd_sf"/>
</dbReference>
<reference evidence="2 3" key="1">
    <citation type="journal article" date="2021" name="Sci. Rep.">
        <title>The distribution of antibiotic resistance genes in chicken gut microbiota commensals.</title>
        <authorList>
            <person name="Juricova H."/>
            <person name="Matiasovicova J."/>
            <person name="Kubasova T."/>
            <person name="Cejkova D."/>
            <person name="Rychlik I."/>
        </authorList>
    </citation>
    <scope>NUCLEOTIDE SEQUENCE [LARGE SCALE GENOMIC DNA]</scope>
    <source>
        <strain evidence="2 3">An564</strain>
    </source>
</reference>
<gene>
    <name evidence="2" type="ORF">H9X81_03820</name>
</gene>
<sequence length="240" mass="27036">MKKILQFRRERPFVMVDYAVVMSGQLSVYELAVYLVLCAYADSREGTCFPSYQTIAGKAGCSRRKAIDAVARLDSLGLIRKEVRKNPCGDNTSNLYTVVAAPSIAAPPSRAEDTPADALCSPANAPDSPEPDSETQIHMSQNHLSTHSFEEWKEQIEYSYFEEEMPDSLPLVEMLLGIFSRLEQKPDCQALIRTIDSCAVLELLEELREVDWKEIRVPSAYLEKKVRECLLRREALLASL</sequence>
<name>A0ABS2GL35_9FIRM</name>
<organism evidence="2 3">
    <name type="scientific">Hydrogenoanaerobacterium saccharovorans</name>
    <dbReference type="NCBI Taxonomy" id="474960"/>
    <lineage>
        <taxon>Bacteria</taxon>
        <taxon>Bacillati</taxon>
        <taxon>Bacillota</taxon>
        <taxon>Clostridia</taxon>
        <taxon>Eubacteriales</taxon>
        <taxon>Oscillospiraceae</taxon>
        <taxon>Hydrogenoanaerobacterium</taxon>
    </lineage>
</organism>
<evidence type="ECO:0000256" key="1">
    <source>
        <dbReference type="SAM" id="MobiDB-lite"/>
    </source>
</evidence>
<dbReference type="RefSeq" id="WP_204719963.1">
    <property type="nucleotide sequence ID" value="NZ_JACSNR010000003.1"/>
</dbReference>
<protein>
    <submittedName>
        <fullName evidence="2">Helix-turn-helix domain-containing protein</fullName>
    </submittedName>
</protein>